<comment type="subcellular location">
    <subcellularLocation>
        <location evidence="1">Cell membrane</location>
        <topology evidence="1">Multi-pass membrane protein</topology>
    </subcellularLocation>
</comment>
<dbReference type="PANTHER" id="PTHR22752">
    <property type="entry name" value="G PROTEIN-COUPLED RECEPTOR"/>
    <property type="match status" value="1"/>
</dbReference>
<comment type="caution">
    <text evidence="13">The sequence shown here is derived from an EMBL/GenBank/DDBJ whole genome shotgun (WGS) entry which is preliminary data.</text>
</comment>
<dbReference type="SUPFAM" id="SSF81321">
    <property type="entry name" value="Family A G protein-coupled receptor-like"/>
    <property type="match status" value="1"/>
</dbReference>
<evidence type="ECO:0000259" key="12">
    <source>
        <dbReference type="PROSITE" id="PS50262"/>
    </source>
</evidence>
<gene>
    <name evidence="13" type="ORF">CVLEPA_LOCUS6179</name>
</gene>
<evidence type="ECO:0000256" key="1">
    <source>
        <dbReference type="ARBA" id="ARBA00004651"/>
    </source>
</evidence>
<keyword evidence="5 9" id="KW-0297">G-protein coupled receptor</keyword>
<keyword evidence="2" id="KW-1003">Cell membrane</keyword>
<evidence type="ECO:0000256" key="3">
    <source>
        <dbReference type="ARBA" id="ARBA00022692"/>
    </source>
</evidence>
<keyword evidence="3 9" id="KW-0812">Transmembrane</keyword>
<dbReference type="CDD" id="cd00637">
    <property type="entry name" value="7tm_classA_rhodopsin-like"/>
    <property type="match status" value="1"/>
</dbReference>
<dbReference type="InterPro" id="IPR000276">
    <property type="entry name" value="GPCR_Rhodpsn"/>
</dbReference>
<evidence type="ECO:0000256" key="4">
    <source>
        <dbReference type="ARBA" id="ARBA00022989"/>
    </source>
</evidence>
<sequence>MIEADKMSYKRNENIGLLESQGFSKQMIGAQAFLFSVLIVFGFLLNGCIVWLVYQKRSLQTITNMWVVSLCLSQVFACTFSLPFALAAALGEEWIFIGVFCQVYGYCTLVLRTVSIISLSGIALDRYNVISRPFCRRVQKNKARWIITATWCAAAVGCIPPLTGIGSFAYSSNTHMCQMDWTVKGMGLFFAAFYITSVYVQTIISTFWSYILIYKVTTAQADKYKKSVSRSQSNSHMTGRILSGSSQGQLNVIKHNSSSRHGLTFLFTSPNSIFTLKTQSETRNVDHKANQTIVMVLSVFLLTWSPYFAFALYGTTVTHSGTTSSLATQWCEFIATWLSFSTCIWDPLLYGAYTHNFKEHFRDIFRCKQSFKRETTINRTNLKTSTSHFATNHASTHRLGVQPCRTKRDCETSQSTEEAVVANVEVVSAHVEEVYERDDFESHNNINSLLDIKKSYTLSLRRGHGKYQDHTDTLTSAENASFVIDDEDIPTELMLACSRQRSLQLLNGEHKSFDCLQENDSLHKRFQTKGSSNANLYTSLPTNSRRERDKRRAKLLSRYDKTKMEMSANGNDFYSLSCTSMNVNTISSTEKCNPPIERQKDLPLSPTVSSIGFGQGHSSETMRFSYESEMKSWNSQTVTTRQAQQKKNDPLKEIFEASDFHESTA</sequence>
<evidence type="ECO:0000313" key="13">
    <source>
        <dbReference type="EMBL" id="CAK8676735.1"/>
    </source>
</evidence>
<dbReference type="Pfam" id="PF00001">
    <property type="entry name" value="7tm_1"/>
    <property type="match status" value="1"/>
</dbReference>
<keyword evidence="4 11" id="KW-1133">Transmembrane helix</keyword>
<reference evidence="13 14" key="1">
    <citation type="submission" date="2024-02" db="EMBL/GenBank/DDBJ databases">
        <authorList>
            <person name="Daric V."/>
            <person name="Darras S."/>
        </authorList>
    </citation>
    <scope>NUCLEOTIDE SEQUENCE [LARGE SCALE GENOMIC DNA]</scope>
</reference>
<evidence type="ECO:0000256" key="5">
    <source>
        <dbReference type="ARBA" id="ARBA00023040"/>
    </source>
</evidence>
<feature type="transmembrane region" description="Helical" evidence="11">
    <location>
        <begin position="32"/>
        <end position="54"/>
    </location>
</feature>
<feature type="region of interest" description="Disordered" evidence="10">
    <location>
        <begin position="632"/>
        <end position="665"/>
    </location>
</feature>
<evidence type="ECO:0000256" key="8">
    <source>
        <dbReference type="ARBA" id="ARBA00023224"/>
    </source>
</evidence>
<feature type="transmembrane region" description="Helical" evidence="11">
    <location>
        <begin position="293"/>
        <end position="313"/>
    </location>
</feature>
<keyword evidence="14" id="KW-1185">Reference proteome</keyword>
<feature type="domain" description="G-protein coupled receptors family 1 profile" evidence="12">
    <location>
        <begin position="45"/>
        <end position="350"/>
    </location>
</feature>
<dbReference type="PRINTS" id="PR00237">
    <property type="entry name" value="GPCRRHODOPSN"/>
</dbReference>
<evidence type="ECO:0000256" key="2">
    <source>
        <dbReference type="ARBA" id="ARBA00022475"/>
    </source>
</evidence>
<protein>
    <recommendedName>
        <fullName evidence="12">G-protein coupled receptors family 1 profile domain-containing protein</fullName>
    </recommendedName>
</protein>
<dbReference type="PROSITE" id="PS00237">
    <property type="entry name" value="G_PROTEIN_RECEP_F1_1"/>
    <property type="match status" value="1"/>
</dbReference>
<keyword evidence="8 9" id="KW-0807">Transducer</keyword>
<dbReference type="InterPro" id="IPR017452">
    <property type="entry name" value="GPCR_Rhodpsn_7TM"/>
</dbReference>
<dbReference type="Gene3D" id="1.20.1070.10">
    <property type="entry name" value="Rhodopsin 7-helix transmembrane proteins"/>
    <property type="match status" value="1"/>
</dbReference>
<name>A0ABP0FAL4_CLALP</name>
<evidence type="ECO:0000313" key="14">
    <source>
        <dbReference type="Proteomes" id="UP001642483"/>
    </source>
</evidence>
<comment type="similarity">
    <text evidence="9">Belongs to the G-protein coupled receptor 1 family.</text>
</comment>
<dbReference type="EMBL" id="CAWYQH010000035">
    <property type="protein sequence ID" value="CAK8676735.1"/>
    <property type="molecule type" value="Genomic_DNA"/>
</dbReference>
<feature type="transmembrane region" description="Helical" evidence="11">
    <location>
        <begin position="103"/>
        <end position="124"/>
    </location>
</feature>
<dbReference type="PANTHER" id="PTHR22752:SF1">
    <property type="entry name" value="G-PROTEIN COUPLED RECEPTOR 176"/>
    <property type="match status" value="1"/>
</dbReference>
<keyword evidence="6 11" id="KW-0472">Membrane</keyword>
<feature type="compositionally biased region" description="Polar residues" evidence="10">
    <location>
        <begin position="632"/>
        <end position="645"/>
    </location>
</feature>
<evidence type="ECO:0000256" key="10">
    <source>
        <dbReference type="SAM" id="MobiDB-lite"/>
    </source>
</evidence>
<dbReference type="PROSITE" id="PS50262">
    <property type="entry name" value="G_PROTEIN_RECEP_F1_2"/>
    <property type="match status" value="1"/>
</dbReference>
<accession>A0ABP0FAL4</accession>
<evidence type="ECO:0000256" key="9">
    <source>
        <dbReference type="RuleBase" id="RU000688"/>
    </source>
</evidence>
<evidence type="ECO:0000256" key="11">
    <source>
        <dbReference type="SAM" id="Phobius"/>
    </source>
</evidence>
<evidence type="ECO:0000256" key="6">
    <source>
        <dbReference type="ARBA" id="ARBA00023136"/>
    </source>
</evidence>
<dbReference type="Proteomes" id="UP001642483">
    <property type="component" value="Unassembled WGS sequence"/>
</dbReference>
<feature type="transmembrane region" description="Helical" evidence="11">
    <location>
        <begin position="145"/>
        <end position="168"/>
    </location>
</feature>
<organism evidence="13 14">
    <name type="scientific">Clavelina lepadiformis</name>
    <name type="common">Light-bulb sea squirt</name>
    <name type="synonym">Ascidia lepadiformis</name>
    <dbReference type="NCBI Taxonomy" id="159417"/>
    <lineage>
        <taxon>Eukaryota</taxon>
        <taxon>Metazoa</taxon>
        <taxon>Chordata</taxon>
        <taxon>Tunicata</taxon>
        <taxon>Ascidiacea</taxon>
        <taxon>Aplousobranchia</taxon>
        <taxon>Clavelinidae</taxon>
        <taxon>Clavelina</taxon>
    </lineage>
</organism>
<feature type="transmembrane region" description="Helical" evidence="11">
    <location>
        <begin position="66"/>
        <end position="91"/>
    </location>
</feature>
<evidence type="ECO:0000256" key="7">
    <source>
        <dbReference type="ARBA" id="ARBA00023170"/>
    </source>
</evidence>
<feature type="transmembrane region" description="Helical" evidence="11">
    <location>
        <begin position="188"/>
        <end position="213"/>
    </location>
</feature>
<proteinExistence type="inferred from homology"/>
<keyword evidence="7 9" id="KW-0675">Receptor</keyword>
<feature type="compositionally biased region" description="Basic and acidic residues" evidence="10">
    <location>
        <begin position="646"/>
        <end position="665"/>
    </location>
</feature>